<feature type="region of interest" description="Disordered" evidence="1">
    <location>
        <begin position="1"/>
        <end position="64"/>
    </location>
</feature>
<dbReference type="EMBL" id="JAPQKP010000001">
    <property type="protein sequence ID" value="KAJ5210688.1"/>
    <property type="molecule type" value="Genomic_DNA"/>
</dbReference>
<comment type="caution">
    <text evidence="2">The sequence shown here is derived from an EMBL/GenBank/DDBJ whole genome shotgun (WGS) entry which is preliminary data.</text>
</comment>
<evidence type="ECO:0000256" key="1">
    <source>
        <dbReference type="SAM" id="MobiDB-lite"/>
    </source>
</evidence>
<sequence length="223" mass="25404">MEDLPMDDTGPARTDQPFEYSAGFTSFGAAADPQPEEIDQSTDDSGPSTPTHDTDLLGDGDDEIRVIKPYDIEEPDHELETPVPRVERLCLPDQFERWQRDLTNYLDDLDDQPVEFNGNTIRSMRKRGRKRKPPNNTLATQQSNPPFKQRYASAETQPQVHDHIPKRRRLSEPPQWNPSNMDSFGAFRETNANESSSSETQSVDLNRNEIINNSPMADEMDLD</sequence>
<dbReference type="OrthoDB" id="4186058at2759"/>
<feature type="compositionally biased region" description="Basic residues" evidence="1">
    <location>
        <begin position="123"/>
        <end position="133"/>
    </location>
</feature>
<organism evidence="2 3">
    <name type="scientific">Penicillium cf. griseofulvum</name>
    <dbReference type="NCBI Taxonomy" id="2972120"/>
    <lineage>
        <taxon>Eukaryota</taxon>
        <taxon>Fungi</taxon>
        <taxon>Dikarya</taxon>
        <taxon>Ascomycota</taxon>
        <taxon>Pezizomycotina</taxon>
        <taxon>Eurotiomycetes</taxon>
        <taxon>Eurotiomycetidae</taxon>
        <taxon>Eurotiales</taxon>
        <taxon>Aspergillaceae</taxon>
        <taxon>Penicillium</taxon>
    </lineage>
</organism>
<reference evidence="2" key="1">
    <citation type="submission" date="2022-11" db="EMBL/GenBank/DDBJ databases">
        <authorList>
            <person name="Petersen C."/>
        </authorList>
    </citation>
    <scope>NUCLEOTIDE SEQUENCE</scope>
    <source>
        <strain evidence="2">IBT 16849</strain>
    </source>
</reference>
<keyword evidence="3" id="KW-1185">Reference proteome</keyword>
<accession>A0A9W9MZY9</accession>
<dbReference type="AlphaFoldDB" id="A0A9W9MZY9"/>
<protein>
    <submittedName>
        <fullName evidence="2">Uncharacterized protein</fullName>
    </submittedName>
</protein>
<gene>
    <name evidence="2" type="ORF">N7472_000827</name>
</gene>
<feature type="compositionally biased region" description="Polar residues" evidence="1">
    <location>
        <begin position="200"/>
        <end position="215"/>
    </location>
</feature>
<name>A0A9W9MZY9_9EURO</name>
<reference evidence="2" key="2">
    <citation type="journal article" date="2023" name="IMA Fungus">
        <title>Comparative genomic study of the Penicillium genus elucidates a diverse pangenome and 15 lateral gene transfer events.</title>
        <authorList>
            <person name="Petersen C."/>
            <person name="Sorensen T."/>
            <person name="Nielsen M.R."/>
            <person name="Sondergaard T.E."/>
            <person name="Sorensen J.L."/>
            <person name="Fitzpatrick D.A."/>
            <person name="Frisvad J.C."/>
            <person name="Nielsen K.L."/>
        </authorList>
    </citation>
    <scope>NUCLEOTIDE SEQUENCE</scope>
    <source>
        <strain evidence="2">IBT 16849</strain>
    </source>
</reference>
<dbReference type="Proteomes" id="UP001150879">
    <property type="component" value="Unassembled WGS sequence"/>
</dbReference>
<feature type="compositionally biased region" description="Polar residues" evidence="1">
    <location>
        <begin position="134"/>
        <end position="146"/>
    </location>
</feature>
<evidence type="ECO:0000313" key="3">
    <source>
        <dbReference type="Proteomes" id="UP001150879"/>
    </source>
</evidence>
<proteinExistence type="predicted"/>
<evidence type="ECO:0000313" key="2">
    <source>
        <dbReference type="EMBL" id="KAJ5210688.1"/>
    </source>
</evidence>
<feature type="region of interest" description="Disordered" evidence="1">
    <location>
        <begin position="109"/>
        <end position="223"/>
    </location>
</feature>